<dbReference type="Proteomes" id="UP000253951">
    <property type="component" value="Chromosome"/>
</dbReference>
<dbReference type="Pfam" id="PF07883">
    <property type="entry name" value="Cupin_2"/>
    <property type="match status" value="1"/>
</dbReference>
<gene>
    <name evidence="2" type="ORF">DVK85_12250</name>
</gene>
<proteinExistence type="predicted"/>
<dbReference type="OrthoDB" id="72027at2"/>
<dbReference type="InterPro" id="IPR053146">
    <property type="entry name" value="QDO-like"/>
</dbReference>
<evidence type="ECO:0000259" key="1">
    <source>
        <dbReference type="Pfam" id="PF07883"/>
    </source>
</evidence>
<organism evidence="2 3">
    <name type="scientific">Flavobacterium arcticum</name>
    <dbReference type="NCBI Taxonomy" id="1784713"/>
    <lineage>
        <taxon>Bacteria</taxon>
        <taxon>Pseudomonadati</taxon>
        <taxon>Bacteroidota</taxon>
        <taxon>Flavobacteriia</taxon>
        <taxon>Flavobacteriales</taxon>
        <taxon>Flavobacteriaceae</taxon>
        <taxon>Flavobacterium</taxon>
    </lineage>
</organism>
<dbReference type="Gene3D" id="2.60.120.10">
    <property type="entry name" value="Jelly Rolls"/>
    <property type="match status" value="1"/>
</dbReference>
<accession>A0A345HEE8</accession>
<name>A0A345HEE8_9FLAO</name>
<dbReference type="AlphaFoldDB" id="A0A345HEE8"/>
<dbReference type="KEGG" id="fat:DVK85_12250"/>
<reference evidence="2 3" key="1">
    <citation type="submission" date="2018-07" db="EMBL/GenBank/DDBJ databases">
        <title>Complete genome sequence of Flavobacterium arcticum type strain SM1502T.</title>
        <authorList>
            <person name="Li Y."/>
            <person name="Li D.-D."/>
        </authorList>
    </citation>
    <scope>NUCLEOTIDE SEQUENCE [LARGE SCALE GENOMIC DNA]</scope>
    <source>
        <strain evidence="2 3">SM1502</strain>
    </source>
</reference>
<dbReference type="InterPro" id="IPR011051">
    <property type="entry name" value="RmlC_Cupin_sf"/>
</dbReference>
<dbReference type="PANTHER" id="PTHR36440:SF1">
    <property type="entry name" value="PUTATIVE (AFU_ORTHOLOGUE AFUA_8G07350)-RELATED"/>
    <property type="match status" value="1"/>
</dbReference>
<dbReference type="InterPro" id="IPR013096">
    <property type="entry name" value="Cupin_2"/>
</dbReference>
<feature type="domain" description="Cupin type-2" evidence="1">
    <location>
        <begin position="33"/>
        <end position="97"/>
    </location>
</feature>
<protein>
    <submittedName>
        <fullName evidence="2">Cupin domain-containing protein</fullName>
    </submittedName>
</protein>
<sequence length="181" mass="20576">MTKSKTYYNPVNGEYTKILESSATTGGNYSLLEVCLKPGGGNPMHYHTRFTEEFIAVQGTLSLGYNKEILHLQSGESKLVPIGAVHRFFNASSEDIIFRIILRNGQEDFENFIKVLFGLVQDRRTTKGQIPKNIFHAALLLKWGDTHLKNPFFYLLTPFSNGIYQLAIRRGIDKKLLKQYG</sequence>
<dbReference type="InterPro" id="IPR014710">
    <property type="entry name" value="RmlC-like_jellyroll"/>
</dbReference>
<keyword evidence="3" id="KW-1185">Reference proteome</keyword>
<dbReference type="RefSeq" id="WP_114678716.1">
    <property type="nucleotide sequence ID" value="NZ_CP031188.1"/>
</dbReference>
<dbReference type="SUPFAM" id="SSF51182">
    <property type="entry name" value="RmlC-like cupins"/>
    <property type="match status" value="1"/>
</dbReference>
<dbReference type="EMBL" id="CP031188">
    <property type="protein sequence ID" value="AXG74958.1"/>
    <property type="molecule type" value="Genomic_DNA"/>
</dbReference>
<evidence type="ECO:0000313" key="3">
    <source>
        <dbReference type="Proteomes" id="UP000253951"/>
    </source>
</evidence>
<evidence type="ECO:0000313" key="2">
    <source>
        <dbReference type="EMBL" id="AXG74958.1"/>
    </source>
</evidence>
<dbReference type="PANTHER" id="PTHR36440">
    <property type="entry name" value="PUTATIVE (AFU_ORTHOLOGUE AFUA_8G07350)-RELATED"/>
    <property type="match status" value="1"/>
</dbReference>